<evidence type="ECO:0000313" key="1">
    <source>
        <dbReference type="EMBL" id="MBA9088156.1"/>
    </source>
</evidence>
<comment type="caution">
    <text evidence="1">The sequence shown here is derived from an EMBL/GenBank/DDBJ whole genome shotgun (WGS) entry which is preliminary data.</text>
</comment>
<protein>
    <submittedName>
        <fullName evidence="1">Uncharacterized protein</fullName>
    </submittedName>
</protein>
<name>A0A7W3SXP1_9BACL</name>
<organism evidence="1 2">
    <name type="scientific">Fontibacillus solani</name>
    <dbReference type="NCBI Taxonomy" id="1572857"/>
    <lineage>
        <taxon>Bacteria</taxon>
        <taxon>Bacillati</taxon>
        <taxon>Bacillota</taxon>
        <taxon>Bacilli</taxon>
        <taxon>Bacillales</taxon>
        <taxon>Paenibacillaceae</taxon>
        <taxon>Fontibacillus</taxon>
    </lineage>
</organism>
<dbReference type="EMBL" id="JACJIP010000043">
    <property type="protein sequence ID" value="MBA9088156.1"/>
    <property type="molecule type" value="Genomic_DNA"/>
</dbReference>
<evidence type="ECO:0000313" key="2">
    <source>
        <dbReference type="Proteomes" id="UP000567067"/>
    </source>
</evidence>
<keyword evidence="2" id="KW-1185">Reference proteome</keyword>
<gene>
    <name evidence="1" type="ORF">FHR92_004652</name>
</gene>
<dbReference type="Proteomes" id="UP000567067">
    <property type="component" value="Unassembled WGS sequence"/>
</dbReference>
<proteinExistence type="predicted"/>
<dbReference type="AlphaFoldDB" id="A0A7W3SXP1"/>
<sequence>MTEQHIRPLCLLMPMELTNTTGCQAHINTR</sequence>
<reference evidence="1 2" key="1">
    <citation type="submission" date="2020-08" db="EMBL/GenBank/DDBJ databases">
        <title>Genomic Encyclopedia of Type Strains, Phase III (KMG-III): the genomes of soil and plant-associated and newly described type strains.</title>
        <authorList>
            <person name="Whitman W."/>
        </authorList>
    </citation>
    <scope>NUCLEOTIDE SEQUENCE [LARGE SCALE GENOMIC DNA]</scope>
    <source>
        <strain evidence="1 2">CECT 8693</strain>
    </source>
</reference>
<accession>A0A7W3SXP1</accession>